<reference evidence="1 2" key="1">
    <citation type="journal article" date="2022" name="Nat. Genet.">
        <title>Improved pea reference genome and pan-genome highlight genomic features and evolutionary characteristics.</title>
        <authorList>
            <person name="Yang T."/>
            <person name="Liu R."/>
            <person name="Luo Y."/>
            <person name="Hu S."/>
            <person name="Wang D."/>
            <person name="Wang C."/>
            <person name="Pandey M.K."/>
            <person name="Ge S."/>
            <person name="Xu Q."/>
            <person name="Li N."/>
            <person name="Li G."/>
            <person name="Huang Y."/>
            <person name="Saxena R.K."/>
            <person name="Ji Y."/>
            <person name="Li M."/>
            <person name="Yan X."/>
            <person name="He Y."/>
            <person name="Liu Y."/>
            <person name="Wang X."/>
            <person name="Xiang C."/>
            <person name="Varshney R.K."/>
            <person name="Ding H."/>
            <person name="Gao S."/>
            <person name="Zong X."/>
        </authorList>
    </citation>
    <scope>NUCLEOTIDE SEQUENCE [LARGE SCALE GENOMIC DNA]</scope>
    <source>
        <strain evidence="1 2">cv. Zhongwan 6</strain>
    </source>
</reference>
<dbReference type="PANTHER" id="PTHR34222:SF99">
    <property type="entry name" value="PROTEIN, PUTATIVE-RELATED"/>
    <property type="match status" value="1"/>
</dbReference>
<dbReference type="Gramene" id="Psat03G0307200-T1">
    <property type="protein sequence ID" value="KAI5427903.1"/>
    <property type="gene ID" value="KIW84_033072"/>
</dbReference>
<dbReference type="PANTHER" id="PTHR34222">
    <property type="entry name" value="GAG_PRE-INTEGRS DOMAIN-CONTAINING PROTEIN"/>
    <property type="match status" value="1"/>
</dbReference>
<keyword evidence="2" id="KW-1185">Reference proteome</keyword>
<accession>A0A9D4XUT9</accession>
<proteinExistence type="predicted"/>
<comment type="caution">
    <text evidence="1">The sequence shown here is derived from an EMBL/GenBank/DDBJ whole genome shotgun (WGS) entry which is preliminary data.</text>
</comment>
<sequence>MSKEISASVLYAAEISKKLQNRFQQKNGPRLFQLKKDLLNYVQDSSNVSSRSNPSHPLPSINVVLSTVTQDKKQREATTTLNPTKTPITCVAQDNNSKIFKKDRSICAHCGVVGHLKEKCFKLHVYPPGYKKPQSFKASNQGNNVIDHGNASNESLSDMTSQGYHQLISFLQAQMSKAGAFETRASINSVIAPNNNSNLKELMEFNTNSHLPIKLNGTNYPAWYKQCNALLIARDLEGYVTGTKKCPPATIVTGETTSPNPDGSGKIN</sequence>
<dbReference type="AlphaFoldDB" id="A0A9D4XUT9"/>
<protein>
    <recommendedName>
        <fullName evidence="3">Retrotransposon Copia-like N-terminal domain-containing protein</fullName>
    </recommendedName>
</protein>
<evidence type="ECO:0008006" key="3">
    <source>
        <dbReference type="Google" id="ProtNLM"/>
    </source>
</evidence>
<evidence type="ECO:0000313" key="1">
    <source>
        <dbReference type="EMBL" id="KAI5427903.1"/>
    </source>
</evidence>
<name>A0A9D4XUT9_PEA</name>
<dbReference type="Proteomes" id="UP001058974">
    <property type="component" value="Chromosome 3"/>
</dbReference>
<dbReference type="EMBL" id="JAMSHJ010000003">
    <property type="protein sequence ID" value="KAI5427903.1"/>
    <property type="molecule type" value="Genomic_DNA"/>
</dbReference>
<evidence type="ECO:0000313" key="2">
    <source>
        <dbReference type="Proteomes" id="UP001058974"/>
    </source>
</evidence>
<organism evidence="1 2">
    <name type="scientific">Pisum sativum</name>
    <name type="common">Garden pea</name>
    <name type="synonym">Lathyrus oleraceus</name>
    <dbReference type="NCBI Taxonomy" id="3888"/>
    <lineage>
        <taxon>Eukaryota</taxon>
        <taxon>Viridiplantae</taxon>
        <taxon>Streptophyta</taxon>
        <taxon>Embryophyta</taxon>
        <taxon>Tracheophyta</taxon>
        <taxon>Spermatophyta</taxon>
        <taxon>Magnoliopsida</taxon>
        <taxon>eudicotyledons</taxon>
        <taxon>Gunneridae</taxon>
        <taxon>Pentapetalae</taxon>
        <taxon>rosids</taxon>
        <taxon>fabids</taxon>
        <taxon>Fabales</taxon>
        <taxon>Fabaceae</taxon>
        <taxon>Papilionoideae</taxon>
        <taxon>50 kb inversion clade</taxon>
        <taxon>NPAAA clade</taxon>
        <taxon>Hologalegina</taxon>
        <taxon>IRL clade</taxon>
        <taxon>Fabeae</taxon>
        <taxon>Lathyrus</taxon>
    </lineage>
</organism>
<gene>
    <name evidence="1" type="ORF">KIW84_033072</name>
</gene>